<name>A0A2N0WER8_9GAMM</name>
<dbReference type="RefSeq" id="WP_101236559.1">
    <property type="nucleotide sequence ID" value="NZ_PISJ01000013.1"/>
</dbReference>
<dbReference type="Proteomes" id="UP000233553">
    <property type="component" value="Unassembled WGS sequence"/>
</dbReference>
<comment type="caution">
    <text evidence="2">The sequence shown here is derived from an EMBL/GenBank/DDBJ whole genome shotgun (WGS) entry which is preliminary data.</text>
</comment>
<evidence type="ECO:0000256" key="1">
    <source>
        <dbReference type="SAM" id="MobiDB-lite"/>
    </source>
</evidence>
<gene>
    <name evidence="2" type="ORF">CW311_11275</name>
</gene>
<evidence type="ECO:0000313" key="3">
    <source>
        <dbReference type="Proteomes" id="UP000233553"/>
    </source>
</evidence>
<accession>A0A2N0WER8</accession>
<feature type="compositionally biased region" description="Basic and acidic residues" evidence="1">
    <location>
        <begin position="1"/>
        <end position="18"/>
    </location>
</feature>
<proteinExistence type="predicted"/>
<reference evidence="2 3" key="1">
    <citation type="submission" date="2017-12" db="EMBL/GenBank/DDBJ databases">
        <title>Draft Genome sequences of multiple microbial strains isolated from spacecraft associated surfaces.</title>
        <authorList>
            <person name="Seuylemezian A."/>
            <person name="Vaishampayan P."/>
            <person name="Venkateswaran K."/>
        </authorList>
    </citation>
    <scope>NUCLEOTIDE SEQUENCE [LARGE SCALE GENOMIC DNA]</scope>
    <source>
        <strain evidence="2 3">2P01AA</strain>
    </source>
</reference>
<dbReference type="AlphaFoldDB" id="A0A2N0WER8"/>
<sequence>MNEHNLAKQSGKDKHNSDDSTQVTLIMGADRHIENHISKNCRVISNDVSKFLSRALNAQKEMT</sequence>
<dbReference type="EMBL" id="PISJ01000013">
    <property type="protein sequence ID" value="PKF33381.1"/>
    <property type="molecule type" value="Genomic_DNA"/>
</dbReference>
<evidence type="ECO:0000313" key="2">
    <source>
        <dbReference type="EMBL" id="PKF33381.1"/>
    </source>
</evidence>
<protein>
    <submittedName>
        <fullName evidence="2">Uncharacterized protein</fullName>
    </submittedName>
</protein>
<feature type="region of interest" description="Disordered" evidence="1">
    <location>
        <begin position="1"/>
        <end position="21"/>
    </location>
</feature>
<organism evidence="2 3">
    <name type="scientific">Acinetobacter proteolyticus</name>
    <dbReference type="NCBI Taxonomy" id="1776741"/>
    <lineage>
        <taxon>Bacteria</taxon>
        <taxon>Pseudomonadati</taxon>
        <taxon>Pseudomonadota</taxon>
        <taxon>Gammaproteobacteria</taxon>
        <taxon>Moraxellales</taxon>
        <taxon>Moraxellaceae</taxon>
        <taxon>Acinetobacter</taxon>
    </lineage>
</organism>